<gene>
    <name evidence="3" type="ORF">BSTOLATCC_MIC10059</name>
</gene>
<name>A0AAU9IQ39_9CILI</name>
<comment type="caution">
    <text evidence="3">The sequence shown here is derived from an EMBL/GenBank/DDBJ whole genome shotgun (WGS) entry which is preliminary data.</text>
</comment>
<dbReference type="AlphaFoldDB" id="A0AAU9IQ39"/>
<evidence type="ECO:0000256" key="1">
    <source>
        <dbReference type="SAM" id="MobiDB-lite"/>
    </source>
</evidence>
<evidence type="ECO:0000313" key="4">
    <source>
        <dbReference type="Proteomes" id="UP001162131"/>
    </source>
</evidence>
<dbReference type="PROSITE" id="PS51840">
    <property type="entry name" value="C2_NT"/>
    <property type="match status" value="1"/>
</dbReference>
<feature type="compositionally biased region" description="Basic and acidic residues" evidence="1">
    <location>
        <begin position="270"/>
        <end position="280"/>
    </location>
</feature>
<dbReference type="InterPro" id="IPR019448">
    <property type="entry name" value="NT-C2"/>
</dbReference>
<keyword evidence="4" id="KW-1185">Reference proteome</keyword>
<protein>
    <recommendedName>
        <fullName evidence="2">C2 NT-type domain-containing protein</fullName>
    </recommendedName>
</protein>
<reference evidence="3" key="1">
    <citation type="submission" date="2021-09" db="EMBL/GenBank/DDBJ databases">
        <authorList>
            <consortium name="AG Swart"/>
            <person name="Singh M."/>
            <person name="Singh A."/>
            <person name="Seah K."/>
            <person name="Emmerich C."/>
        </authorList>
    </citation>
    <scope>NUCLEOTIDE SEQUENCE</scope>
    <source>
        <strain evidence="3">ATCC30299</strain>
    </source>
</reference>
<dbReference type="Proteomes" id="UP001162131">
    <property type="component" value="Unassembled WGS sequence"/>
</dbReference>
<sequence length="344" mass="39147">MSLRETFERIVPKKHKFNLDIQVHYVKAQYGETGLIKILVKRGKQKQETQPMPYNSLNGEVILEYPISFIVHMIKRGKNWVKKHVSFQVLEIRGKSTKKLGEAALEFSQIASTLEPFTKFELVLAKSPDKAAKICVSVDLFQLQRHKRAFGSTEIVPSTTNISTFQSDYKSSFLQIIQASELSDEEIKPVEAFEKPEFIDEHHAELGHIVKVDENYLEKSEEKKLDEEEELDIEKSRKKPRRYTIPGIVHIDGEYKESFSPVHTFLEEARGNIVDPKDSTVESESSSSDEEAVVFESGLIVGIPSNDMKDAVPNQQSKKDETKEKENEAGLTGRRGTCAKCQIM</sequence>
<feature type="compositionally biased region" description="Basic and acidic residues" evidence="1">
    <location>
        <begin position="317"/>
        <end position="328"/>
    </location>
</feature>
<evidence type="ECO:0000259" key="2">
    <source>
        <dbReference type="PROSITE" id="PS51840"/>
    </source>
</evidence>
<evidence type="ECO:0000313" key="3">
    <source>
        <dbReference type="EMBL" id="CAG9314264.1"/>
    </source>
</evidence>
<feature type="region of interest" description="Disordered" evidence="1">
    <location>
        <begin position="270"/>
        <end position="336"/>
    </location>
</feature>
<accession>A0AAU9IQ39</accession>
<dbReference type="EMBL" id="CAJZBQ010000011">
    <property type="protein sequence ID" value="CAG9314264.1"/>
    <property type="molecule type" value="Genomic_DNA"/>
</dbReference>
<proteinExistence type="predicted"/>
<dbReference type="Pfam" id="PF10358">
    <property type="entry name" value="NT-C2"/>
    <property type="match status" value="1"/>
</dbReference>
<organism evidence="3 4">
    <name type="scientific">Blepharisma stoltei</name>
    <dbReference type="NCBI Taxonomy" id="1481888"/>
    <lineage>
        <taxon>Eukaryota</taxon>
        <taxon>Sar</taxon>
        <taxon>Alveolata</taxon>
        <taxon>Ciliophora</taxon>
        <taxon>Postciliodesmatophora</taxon>
        <taxon>Heterotrichea</taxon>
        <taxon>Heterotrichida</taxon>
        <taxon>Blepharismidae</taxon>
        <taxon>Blepharisma</taxon>
    </lineage>
</organism>
<feature type="domain" description="C2 NT-type" evidence="2">
    <location>
        <begin position="7"/>
        <end position="142"/>
    </location>
</feature>